<dbReference type="GO" id="GO:0006814">
    <property type="term" value="P:sodium ion transport"/>
    <property type="evidence" value="ECO:0007669"/>
    <property type="project" value="UniProtKB-KW"/>
</dbReference>
<evidence type="ECO:0000256" key="10">
    <source>
        <dbReference type="ARBA" id="ARBA00023201"/>
    </source>
</evidence>
<comment type="subcellular location">
    <subcellularLocation>
        <location evidence="1">Cell membrane</location>
        <topology evidence="1">Multi-pass membrane protein</topology>
    </subcellularLocation>
</comment>
<evidence type="ECO:0000256" key="5">
    <source>
        <dbReference type="ARBA" id="ARBA00022692"/>
    </source>
</evidence>
<keyword evidence="3" id="KW-0813">Transport</keyword>
<keyword evidence="8" id="KW-0406">Ion transport</keyword>
<organism evidence="13">
    <name type="scientific">Ixodes ricinus</name>
    <name type="common">Common tick</name>
    <name type="synonym">Acarus ricinus</name>
    <dbReference type="NCBI Taxonomy" id="34613"/>
    <lineage>
        <taxon>Eukaryota</taxon>
        <taxon>Metazoa</taxon>
        <taxon>Ecdysozoa</taxon>
        <taxon>Arthropoda</taxon>
        <taxon>Chelicerata</taxon>
        <taxon>Arachnida</taxon>
        <taxon>Acari</taxon>
        <taxon>Parasitiformes</taxon>
        <taxon>Ixodida</taxon>
        <taxon>Ixodoidea</taxon>
        <taxon>Ixodidae</taxon>
        <taxon>Ixodinae</taxon>
        <taxon>Ixodes</taxon>
    </lineage>
</organism>
<proteinExistence type="inferred from homology"/>
<accession>A0A147BSU3</accession>
<feature type="transmembrane region" description="Helical" evidence="12">
    <location>
        <begin position="156"/>
        <end position="175"/>
    </location>
</feature>
<evidence type="ECO:0000256" key="11">
    <source>
        <dbReference type="RuleBase" id="RU362091"/>
    </source>
</evidence>
<feature type="transmembrane region" description="Helical" evidence="12">
    <location>
        <begin position="125"/>
        <end position="150"/>
    </location>
</feature>
<evidence type="ECO:0000256" key="3">
    <source>
        <dbReference type="ARBA" id="ARBA00022448"/>
    </source>
</evidence>
<keyword evidence="7" id="KW-0915">Sodium</keyword>
<feature type="transmembrane region" description="Helical" evidence="12">
    <location>
        <begin position="508"/>
        <end position="528"/>
    </location>
</feature>
<evidence type="ECO:0000256" key="1">
    <source>
        <dbReference type="ARBA" id="ARBA00004651"/>
    </source>
</evidence>
<keyword evidence="4" id="KW-1003">Cell membrane</keyword>
<keyword evidence="9 12" id="KW-0472">Membrane</keyword>
<evidence type="ECO:0000256" key="12">
    <source>
        <dbReference type="SAM" id="Phobius"/>
    </source>
</evidence>
<evidence type="ECO:0000256" key="2">
    <source>
        <dbReference type="ARBA" id="ARBA00006434"/>
    </source>
</evidence>
<name>A0A147BSU3_IXORI</name>
<feature type="transmembrane region" description="Helical" evidence="12">
    <location>
        <begin position="385"/>
        <end position="404"/>
    </location>
</feature>
<dbReference type="GO" id="GO:0005886">
    <property type="term" value="C:plasma membrane"/>
    <property type="evidence" value="ECO:0007669"/>
    <property type="project" value="UniProtKB-SubCell"/>
</dbReference>
<dbReference type="GO" id="GO:0015293">
    <property type="term" value="F:symporter activity"/>
    <property type="evidence" value="ECO:0007669"/>
    <property type="project" value="TreeGrafter"/>
</dbReference>
<feature type="transmembrane region" description="Helical" evidence="12">
    <location>
        <begin position="240"/>
        <end position="258"/>
    </location>
</feature>
<dbReference type="EMBL" id="GEGO01001586">
    <property type="protein sequence ID" value="JAR93818.1"/>
    <property type="molecule type" value="Transcribed_RNA"/>
</dbReference>
<feature type="transmembrane region" description="Helical" evidence="12">
    <location>
        <begin position="187"/>
        <end position="205"/>
    </location>
</feature>
<sequence length="586" mass="63886">MVRDVHLAEYAVFGILMGANLAVGLYFALNRRSRRMNSDEAFLGSRTLGIVPLSLSILATLVSAIGVVGFTAHFYTYGLHWLWSLVPLLFLVPVVSRIVVPVFYNLKITSVFEYLRLRFGNKMGIIACFINFVISMVLGAVSTFAAGVAISTAFHFPSLWSILATGAACTIYTAFGGFRGVIWTDAMQAILILVCPLTVVIKIIYDSSYGPDVNLRRPVDDVDIQPYFLEASFDLTKEENVWACIFGSIAPNMYRMGVGQMIVQRYAAAKSLEEAQSTVYLGNTLFFVTFALLGVVGMSLIYWYRDCDPFLLGAISRVDQLVPYYVGTRLSGFPGFSGLFLTGVVSATLSTVSSAINSLAATFYIDVLLPYMSFSEDQANMVTKALAFGFGASMTLLAIIVPYLESAVRLFTILQSSAAGPFVGLYILALAFPWANSKGAVTSTILVLALQLWALIGKFSSGPRPPKMAVTLDSCPANFTRVDGNATLAWTTHEQRGENVFPLYMLSAYWGGFFSMVLTVVVGLLISVMTGGGEQAGRHIGLTSDVFIRFWKRLKLLPDSDADSNSEDGKTGTVQLNDITDISSNW</sequence>
<dbReference type="InterPro" id="IPR001734">
    <property type="entry name" value="Na/solute_symporter"/>
</dbReference>
<reference evidence="13" key="1">
    <citation type="journal article" date="2018" name="PLoS Negl. Trop. Dis.">
        <title>Sialome diversity of ticks revealed by RNAseq of single tick salivary glands.</title>
        <authorList>
            <person name="Perner J."/>
            <person name="Kropackova S."/>
            <person name="Kopacek P."/>
            <person name="Ribeiro J.M."/>
        </authorList>
    </citation>
    <scope>NUCLEOTIDE SEQUENCE</scope>
    <source>
        <strain evidence="13">Siblings of single egg batch collected in Ceske Budejovice</strain>
        <tissue evidence="13">Salivary glands</tissue>
    </source>
</reference>
<keyword evidence="10" id="KW-0739">Sodium transport</keyword>
<feature type="transmembrane region" description="Helical" evidence="12">
    <location>
        <begin position="279"/>
        <end position="304"/>
    </location>
</feature>
<feature type="transmembrane region" description="Helical" evidence="12">
    <location>
        <begin position="410"/>
        <end position="432"/>
    </location>
</feature>
<dbReference type="InterPro" id="IPR051163">
    <property type="entry name" value="Sodium:Solute_Symporter_SSF"/>
</dbReference>
<protein>
    <submittedName>
        <fullName evidence="13">Putative sodium-dependent multivitamin transporter</fullName>
    </submittedName>
</protein>
<dbReference type="InterPro" id="IPR038377">
    <property type="entry name" value="Na/Glc_symporter_sf"/>
</dbReference>
<evidence type="ECO:0000256" key="9">
    <source>
        <dbReference type="ARBA" id="ARBA00023136"/>
    </source>
</evidence>
<dbReference type="PANTHER" id="PTHR42985:SF40">
    <property type="entry name" value="LD47995P-RELATED"/>
    <property type="match status" value="1"/>
</dbReference>
<comment type="similarity">
    <text evidence="2 11">Belongs to the sodium:solute symporter (SSF) (TC 2.A.21) family.</text>
</comment>
<keyword evidence="5 12" id="KW-0812">Transmembrane</keyword>
<dbReference type="PANTHER" id="PTHR42985">
    <property type="entry name" value="SODIUM-COUPLED MONOCARBOXYLATE TRANSPORTER"/>
    <property type="match status" value="1"/>
</dbReference>
<evidence type="ECO:0000256" key="6">
    <source>
        <dbReference type="ARBA" id="ARBA00022989"/>
    </source>
</evidence>
<feature type="transmembrane region" description="Helical" evidence="12">
    <location>
        <begin position="81"/>
        <end position="104"/>
    </location>
</feature>
<feature type="transmembrane region" description="Helical" evidence="12">
    <location>
        <begin position="50"/>
        <end position="75"/>
    </location>
</feature>
<evidence type="ECO:0000313" key="13">
    <source>
        <dbReference type="EMBL" id="JAR93818.1"/>
    </source>
</evidence>
<evidence type="ECO:0000256" key="7">
    <source>
        <dbReference type="ARBA" id="ARBA00023053"/>
    </source>
</evidence>
<dbReference type="Pfam" id="PF00474">
    <property type="entry name" value="SSF"/>
    <property type="match status" value="1"/>
</dbReference>
<feature type="transmembrane region" description="Helical" evidence="12">
    <location>
        <begin position="339"/>
        <end position="365"/>
    </location>
</feature>
<evidence type="ECO:0000256" key="8">
    <source>
        <dbReference type="ARBA" id="ARBA00023065"/>
    </source>
</evidence>
<feature type="transmembrane region" description="Helical" evidence="12">
    <location>
        <begin position="439"/>
        <end position="456"/>
    </location>
</feature>
<evidence type="ECO:0000256" key="4">
    <source>
        <dbReference type="ARBA" id="ARBA00022475"/>
    </source>
</evidence>
<dbReference type="AlphaFoldDB" id="A0A147BSU3"/>
<dbReference type="NCBIfam" id="TIGR00813">
    <property type="entry name" value="sss"/>
    <property type="match status" value="1"/>
</dbReference>
<dbReference type="Gene3D" id="1.20.1730.10">
    <property type="entry name" value="Sodium/glucose cotransporter"/>
    <property type="match status" value="1"/>
</dbReference>
<keyword evidence="6 12" id="KW-1133">Transmembrane helix</keyword>
<feature type="transmembrane region" description="Helical" evidence="12">
    <location>
        <begin position="12"/>
        <end position="29"/>
    </location>
</feature>
<dbReference type="PROSITE" id="PS50283">
    <property type="entry name" value="NA_SOLUT_SYMP_3"/>
    <property type="match status" value="1"/>
</dbReference>